<dbReference type="InterPro" id="IPR027469">
    <property type="entry name" value="Cation_efflux_TMD_sf"/>
</dbReference>
<dbReference type="OrthoDB" id="9944568at2759"/>
<keyword evidence="2 6" id="KW-0812">Transmembrane</keyword>
<feature type="transmembrane region" description="Helical" evidence="6">
    <location>
        <begin position="209"/>
        <end position="230"/>
    </location>
</feature>
<dbReference type="NCBIfam" id="TIGR01297">
    <property type="entry name" value="CDF"/>
    <property type="match status" value="1"/>
</dbReference>
<evidence type="ECO:0000256" key="4">
    <source>
        <dbReference type="ARBA" id="ARBA00022989"/>
    </source>
</evidence>
<keyword evidence="9" id="KW-1185">Reference proteome</keyword>
<gene>
    <name evidence="8" type="ORF">BN9_038550</name>
</gene>
<dbReference type="PANTHER" id="PTHR11562:SF17">
    <property type="entry name" value="RE54080P-RELATED"/>
    <property type="match status" value="1"/>
</dbReference>
<evidence type="ECO:0000313" key="9">
    <source>
        <dbReference type="Proteomes" id="UP000053237"/>
    </source>
</evidence>
<dbReference type="GO" id="GO:0005886">
    <property type="term" value="C:plasma membrane"/>
    <property type="evidence" value="ECO:0007669"/>
    <property type="project" value="TreeGrafter"/>
</dbReference>
<keyword evidence="3" id="KW-0864">Zinc transport</keyword>
<evidence type="ECO:0000313" key="8">
    <source>
        <dbReference type="EMBL" id="CCI43071.1"/>
    </source>
</evidence>
<reference evidence="8 9" key="1">
    <citation type="submission" date="2012-05" db="EMBL/GenBank/DDBJ databases">
        <title>Recombination and specialization in a pathogen metapopulation.</title>
        <authorList>
            <person name="Gardiner A."/>
            <person name="Kemen E."/>
            <person name="Schultz-Larsen T."/>
            <person name="MacLean D."/>
            <person name="Van Oosterhout C."/>
            <person name="Jones J.D.G."/>
        </authorList>
    </citation>
    <scope>NUCLEOTIDE SEQUENCE [LARGE SCALE GENOMIC DNA]</scope>
    <source>
        <strain evidence="8 9">Ac Nc2</strain>
    </source>
</reference>
<dbReference type="Pfam" id="PF01545">
    <property type="entry name" value="Cation_efflux"/>
    <property type="match status" value="1"/>
</dbReference>
<dbReference type="InterPro" id="IPR050681">
    <property type="entry name" value="CDF/SLC30A"/>
</dbReference>
<keyword evidence="3" id="KW-0406">Ion transport</keyword>
<dbReference type="EMBL" id="CAIX01000043">
    <property type="protein sequence ID" value="CCI43071.1"/>
    <property type="molecule type" value="Genomic_DNA"/>
</dbReference>
<dbReference type="STRING" id="65357.A0A024G871"/>
<keyword evidence="4 6" id="KW-1133">Transmembrane helix</keyword>
<keyword evidence="3" id="KW-0862">Zinc</keyword>
<comment type="subcellular location">
    <subcellularLocation>
        <location evidence="1">Membrane</location>
        <topology evidence="1">Multi-pass membrane protein</topology>
    </subcellularLocation>
</comment>
<dbReference type="PANTHER" id="PTHR11562">
    <property type="entry name" value="CATION EFFLUX PROTEIN/ ZINC TRANSPORTER"/>
    <property type="match status" value="1"/>
</dbReference>
<dbReference type="Proteomes" id="UP000053237">
    <property type="component" value="Unassembled WGS sequence"/>
</dbReference>
<feature type="transmembrane region" description="Helical" evidence="6">
    <location>
        <begin position="108"/>
        <end position="127"/>
    </location>
</feature>
<dbReference type="InterPro" id="IPR002524">
    <property type="entry name" value="Cation_efflux"/>
</dbReference>
<evidence type="ECO:0000256" key="6">
    <source>
        <dbReference type="SAM" id="Phobius"/>
    </source>
</evidence>
<feature type="domain" description="Cation efflux protein transmembrane" evidence="7">
    <location>
        <begin position="6"/>
        <end position="238"/>
    </location>
</feature>
<organism evidence="8 9">
    <name type="scientific">Albugo candida</name>
    <dbReference type="NCBI Taxonomy" id="65357"/>
    <lineage>
        <taxon>Eukaryota</taxon>
        <taxon>Sar</taxon>
        <taxon>Stramenopiles</taxon>
        <taxon>Oomycota</taxon>
        <taxon>Peronosporomycetes</taxon>
        <taxon>Albuginales</taxon>
        <taxon>Albuginaceae</taxon>
        <taxon>Albugo</taxon>
    </lineage>
</organism>
<accession>A0A024G871</accession>
<keyword evidence="5 6" id="KW-0472">Membrane</keyword>
<name>A0A024G871_9STRA</name>
<feature type="transmembrane region" description="Helical" evidence="6">
    <location>
        <begin position="70"/>
        <end position="96"/>
    </location>
</feature>
<evidence type="ECO:0000259" key="7">
    <source>
        <dbReference type="Pfam" id="PF01545"/>
    </source>
</evidence>
<dbReference type="AlphaFoldDB" id="A0A024G871"/>
<evidence type="ECO:0000256" key="3">
    <source>
        <dbReference type="ARBA" id="ARBA00022906"/>
    </source>
</evidence>
<dbReference type="InterPro" id="IPR058533">
    <property type="entry name" value="Cation_efflux_TM"/>
</dbReference>
<dbReference type="FunCoup" id="A0A024G871">
    <property type="interactions" value="1"/>
</dbReference>
<evidence type="ECO:0000256" key="1">
    <source>
        <dbReference type="ARBA" id="ARBA00004141"/>
    </source>
</evidence>
<feature type="transmembrane region" description="Helical" evidence="6">
    <location>
        <begin position="36"/>
        <end position="58"/>
    </location>
</feature>
<evidence type="ECO:0000256" key="5">
    <source>
        <dbReference type="ARBA" id="ARBA00023136"/>
    </source>
</evidence>
<protein>
    <recommendedName>
        <fullName evidence="7">Cation efflux protein transmembrane domain-containing protein</fullName>
    </recommendedName>
</protein>
<dbReference type="InParanoid" id="A0A024G871"/>
<proteinExistence type="predicted"/>
<keyword evidence="3" id="KW-0813">Transport</keyword>
<evidence type="ECO:0000256" key="2">
    <source>
        <dbReference type="ARBA" id="ARBA00022692"/>
    </source>
</evidence>
<dbReference type="SUPFAM" id="SSF161111">
    <property type="entry name" value="Cation efflux protein transmembrane domain-like"/>
    <property type="match status" value="1"/>
</dbReference>
<dbReference type="Gene3D" id="1.20.1510.10">
    <property type="entry name" value="Cation efflux protein transmembrane domain"/>
    <property type="match status" value="1"/>
</dbReference>
<dbReference type="GO" id="GO:0005385">
    <property type="term" value="F:zinc ion transmembrane transporter activity"/>
    <property type="evidence" value="ECO:0007669"/>
    <property type="project" value="TreeGrafter"/>
</dbReference>
<feature type="transmembrane region" description="Helical" evidence="6">
    <location>
        <begin position="7"/>
        <end position="30"/>
    </location>
</feature>
<feature type="transmembrane region" description="Helical" evidence="6">
    <location>
        <begin position="180"/>
        <end position="203"/>
    </location>
</feature>
<sequence length="316" mass="34713">MKLRKAIGCTVMFMLIQMTGGYFAGSLAVISDAAHLLMDAGAFFISLHAIYMGSYPSTAERPFGYQRAEVFGVLMSILAIWIARLWLIFTASIRLIVDENDDHVDGKIMFFVALFGLFSNVILIQVLGHNSHAHGSHCALERNERQESPLLSNKTNQDKTESATSVLAHEIVGNENVRAAYIHVIGDLIQSLGVCIAGALIWYNPSWQLADPVAAIVFGLIVFGTTRDIFKRNLDVLMESSPPGMNIKSLEVEINALQHVLECHEIRVWSICMSKVAGMVHVTPVSSNAAGKALKETRPLLQAHGIQIETVQVDID</sequence>
<comment type="caution">
    <text evidence="8">The sequence shown here is derived from an EMBL/GenBank/DDBJ whole genome shotgun (WGS) entry which is preliminary data.</text>
</comment>